<evidence type="ECO:0000313" key="4">
    <source>
        <dbReference type="EMBL" id="KAK6966561.1"/>
    </source>
</evidence>
<sequence>MSSPLDSTYGAWLISLVLEIFLYGMGVLQCWNYFAAKPTDIVPVKVTLQLLAAYLSAFVVQMYDRQLELHRVVELISSPQLFCESHSSITNSMMNFLIQDAISRGALTALSSGVNMVLFLLLPDTFWFFLGLAPSSKLYMNSMLASLNRRQYLRKNSAYNNNTWHSISMGTFPFPSNPATKGLSAQPSFASGESETASSVSSEALSVSVASESVASSQY</sequence>
<keyword evidence="2" id="KW-0812">Transmembrane</keyword>
<feature type="transmembrane region" description="Helical" evidence="2">
    <location>
        <begin position="46"/>
        <end position="63"/>
    </location>
</feature>
<evidence type="ECO:0000256" key="2">
    <source>
        <dbReference type="SAM" id="Phobius"/>
    </source>
</evidence>
<accession>A0AAV9YZY0</accession>
<feature type="transmembrane region" description="Helical" evidence="2">
    <location>
        <begin position="12"/>
        <end position="34"/>
    </location>
</feature>
<proteinExistence type="predicted"/>
<name>A0AAV9YZY0_9AGAR</name>
<feature type="transmembrane region" description="Helical" evidence="2">
    <location>
        <begin position="127"/>
        <end position="147"/>
    </location>
</feature>
<reference evidence="4 5" key="1">
    <citation type="journal article" date="2024" name="J Genomics">
        <title>Draft genome sequencing and assembly of Favolaschia claudopus CIRM-BRFM 2984 isolated from oak limbs.</title>
        <authorList>
            <person name="Navarro D."/>
            <person name="Drula E."/>
            <person name="Chaduli D."/>
            <person name="Cazenave R."/>
            <person name="Ahrendt S."/>
            <person name="Wang J."/>
            <person name="Lipzen A."/>
            <person name="Daum C."/>
            <person name="Barry K."/>
            <person name="Grigoriev I.V."/>
            <person name="Favel A."/>
            <person name="Rosso M.N."/>
            <person name="Martin F."/>
        </authorList>
    </citation>
    <scope>NUCLEOTIDE SEQUENCE [LARGE SCALE GENOMIC DNA]</scope>
    <source>
        <strain evidence="4 5">CIRM-BRFM 2984</strain>
    </source>
</reference>
<comment type="caution">
    <text evidence="4">The sequence shown here is derived from an EMBL/GenBank/DDBJ whole genome shotgun (WGS) entry which is preliminary data.</text>
</comment>
<feature type="compositionally biased region" description="Polar residues" evidence="1">
    <location>
        <begin position="179"/>
        <end position="189"/>
    </location>
</feature>
<dbReference type="EMBL" id="JAWWNJ010000265">
    <property type="protein sequence ID" value="KAK6966561.1"/>
    <property type="molecule type" value="Genomic_DNA"/>
</dbReference>
<dbReference type="AlphaFoldDB" id="A0AAV9YZY0"/>
<evidence type="ECO:0000256" key="1">
    <source>
        <dbReference type="SAM" id="MobiDB-lite"/>
    </source>
</evidence>
<keyword evidence="5" id="KW-1185">Reference proteome</keyword>
<gene>
    <name evidence="4" type="ORF">R3P38DRAFT_2816051</name>
</gene>
<protein>
    <recommendedName>
        <fullName evidence="3">DUF6534 domain-containing protein</fullName>
    </recommendedName>
</protein>
<dbReference type="InterPro" id="IPR045339">
    <property type="entry name" value="DUF6534"/>
</dbReference>
<evidence type="ECO:0000313" key="5">
    <source>
        <dbReference type="Proteomes" id="UP001362999"/>
    </source>
</evidence>
<feature type="compositionally biased region" description="Low complexity" evidence="1">
    <location>
        <begin position="190"/>
        <end position="219"/>
    </location>
</feature>
<dbReference type="Proteomes" id="UP001362999">
    <property type="component" value="Unassembled WGS sequence"/>
</dbReference>
<organism evidence="4 5">
    <name type="scientific">Favolaschia claudopus</name>
    <dbReference type="NCBI Taxonomy" id="2862362"/>
    <lineage>
        <taxon>Eukaryota</taxon>
        <taxon>Fungi</taxon>
        <taxon>Dikarya</taxon>
        <taxon>Basidiomycota</taxon>
        <taxon>Agaricomycotina</taxon>
        <taxon>Agaricomycetes</taxon>
        <taxon>Agaricomycetidae</taxon>
        <taxon>Agaricales</taxon>
        <taxon>Marasmiineae</taxon>
        <taxon>Mycenaceae</taxon>
        <taxon>Favolaschia</taxon>
    </lineage>
</organism>
<keyword evidence="2" id="KW-0472">Membrane</keyword>
<evidence type="ECO:0000259" key="3">
    <source>
        <dbReference type="Pfam" id="PF20152"/>
    </source>
</evidence>
<dbReference type="Pfam" id="PF20152">
    <property type="entry name" value="DUF6534"/>
    <property type="match status" value="1"/>
</dbReference>
<feature type="region of interest" description="Disordered" evidence="1">
    <location>
        <begin position="179"/>
        <end position="219"/>
    </location>
</feature>
<feature type="domain" description="DUF6534" evidence="3">
    <location>
        <begin position="90"/>
        <end position="152"/>
    </location>
</feature>
<keyword evidence="2" id="KW-1133">Transmembrane helix</keyword>